<dbReference type="Proteomes" id="UP001156706">
    <property type="component" value="Unassembled WGS sequence"/>
</dbReference>
<gene>
    <name evidence="1" type="ORF">GCM10007907_12350</name>
</gene>
<protein>
    <submittedName>
        <fullName evidence="1">Uncharacterized protein</fullName>
    </submittedName>
</protein>
<organism evidence="1 2">
    <name type="scientific">Chitinimonas prasina</name>
    <dbReference type="NCBI Taxonomy" id="1434937"/>
    <lineage>
        <taxon>Bacteria</taxon>
        <taxon>Pseudomonadati</taxon>
        <taxon>Pseudomonadota</taxon>
        <taxon>Betaproteobacteria</taxon>
        <taxon>Neisseriales</taxon>
        <taxon>Chitinibacteraceae</taxon>
        <taxon>Chitinimonas</taxon>
    </lineage>
</organism>
<accession>A0ABQ5YGH9</accession>
<comment type="caution">
    <text evidence="1">The sequence shown here is derived from an EMBL/GenBank/DDBJ whole genome shotgun (WGS) entry which is preliminary data.</text>
</comment>
<keyword evidence="2" id="KW-1185">Reference proteome</keyword>
<dbReference type="RefSeq" id="WP_284195565.1">
    <property type="nucleotide sequence ID" value="NZ_BSOG01000001.1"/>
</dbReference>
<sequence>MANHTSIKKPSLDAFEPLTPLAMQAARELLSRGGVLVRASRSMVEIRRQNQLATIDGAARVTWRPAL</sequence>
<reference evidence="2" key="1">
    <citation type="journal article" date="2019" name="Int. J. Syst. Evol. Microbiol.">
        <title>The Global Catalogue of Microorganisms (GCM) 10K type strain sequencing project: providing services to taxonomists for standard genome sequencing and annotation.</title>
        <authorList>
            <consortium name="The Broad Institute Genomics Platform"/>
            <consortium name="The Broad Institute Genome Sequencing Center for Infectious Disease"/>
            <person name="Wu L."/>
            <person name="Ma J."/>
        </authorList>
    </citation>
    <scope>NUCLEOTIDE SEQUENCE [LARGE SCALE GENOMIC DNA]</scope>
    <source>
        <strain evidence="2">NBRC 110044</strain>
    </source>
</reference>
<dbReference type="EMBL" id="BSOG01000001">
    <property type="protein sequence ID" value="GLR12445.1"/>
    <property type="molecule type" value="Genomic_DNA"/>
</dbReference>
<proteinExistence type="predicted"/>
<evidence type="ECO:0000313" key="2">
    <source>
        <dbReference type="Proteomes" id="UP001156706"/>
    </source>
</evidence>
<name>A0ABQ5YGH9_9NEIS</name>
<evidence type="ECO:0000313" key="1">
    <source>
        <dbReference type="EMBL" id="GLR12445.1"/>
    </source>
</evidence>